<dbReference type="VEuPathDB" id="FungiDB:H310_05132"/>
<dbReference type="AlphaFoldDB" id="A0A3R7A4C7"/>
<dbReference type="SUPFAM" id="SSF52540">
    <property type="entry name" value="P-loop containing nucleoside triphosphate hydrolases"/>
    <property type="match status" value="1"/>
</dbReference>
<sequence>VLTIAHRLDTVLDCDRIMVLDQGQLAQCDAPKELVSQGTGIFFELVTEGGYMDKMVVS</sequence>
<keyword evidence="2" id="KW-1185">Reference proteome</keyword>
<evidence type="ECO:0000313" key="2">
    <source>
        <dbReference type="Proteomes" id="UP000285060"/>
    </source>
</evidence>
<evidence type="ECO:0000313" key="1">
    <source>
        <dbReference type="EMBL" id="RHY25245.1"/>
    </source>
</evidence>
<proteinExistence type="predicted"/>
<feature type="non-terminal residue" evidence="1">
    <location>
        <position position="1"/>
    </location>
</feature>
<accession>A0A3R7A4C7</accession>
<dbReference type="Proteomes" id="UP000285060">
    <property type="component" value="Unassembled WGS sequence"/>
</dbReference>
<protein>
    <recommendedName>
        <fullName evidence="3">ABC transporter domain-containing protein</fullName>
    </recommendedName>
</protein>
<gene>
    <name evidence="1" type="ORF">DYB32_008434</name>
</gene>
<evidence type="ECO:0008006" key="3">
    <source>
        <dbReference type="Google" id="ProtNLM"/>
    </source>
</evidence>
<dbReference type="Gene3D" id="3.40.50.300">
    <property type="entry name" value="P-loop containing nucleotide triphosphate hydrolases"/>
    <property type="match status" value="1"/>
</dbReference>
<reference evidence="1 2" key="1">
    <citation type="submission" date="2018-08" db="EMBL/GenBank/DDBJ databases">
        <title>Aphanomyces genome sequencing and annotation.</title>
        <authorList>
            <person name="Minardi D."/>
            <person name="Oidtmann B."/>
            <person name="Van Der Giezen M."/>
            <person name="Studholme D.J."/>
        </authorList>
    </citation>
    <scope>NUCLEOTIDE SEQUENCE [LARGE SCALE GENOMIC DNA]</scope>
    <source>
        <strain evidence="1 2">NJM0002</strain>
    </source>
</reference>
<name>A0A3R7A4C7_9STRA</name>
<comment type="caution">
    <text evidence="1">The sequence shown here is derived from an EMBL/GenBank/DDBJ whole genome shotgun (WGS) entry which is preliminary data.</text>
</comment>
<dbReference type="InterPro" id="IPR027417">
    <property type="entry name" value="P-loop_NTPase"/>
</dbReference>
<organism evidence="1 2">
    <name type="scientific">Aphanomyces invadans</name>
    <dbReference type="NCBI Taxonomy" id="157072"/>
    <lineage>
        <taxon>Eukaryota</taxon>
        <taxon>Sar</taxon>
        <taxon>Stramenopiles</taxon>
        <taxon>Oomycota</taxon>
        <taxon>Saprolegniomycetes</taxon>
        <taxon>Saprolegniales</taxon>
        <taxon>Verrucalvaceae</taxon>
        <taxon>Aphanomyces</taxon>
    </lineage>
</organism>
<dbReference type="EMBL" id="QUSY01001349">
    <property type="protein sequence ID" value="RHY25245.1"/>
    <property type="molecule type" value="Genomic_DNA"/>
</dbReference>